<accession>F6B985</accession>
<gene>
    <name evidence="13" type="ordered locus">Desca_2018</name>
</gene>
<organism evidence="13 14">
    <name type="scientific">Desulfotomaculum nigrificans (strain DSM 14880 / VKM B-2319 / CO-1-SRB)</name>
    <name type="common">Desulfotomaculum carboxydivorans</name>
    <dbReference type="NCBI Taxonomy" id="868595"/>
    <lineage>
        <taxon>Bacteria</taxon>
        <taxon>Bacillati</taxon>
        <taxon>Bacillota</taxon>
        <taxon>Clostridia</taxon>
        <taxon>Eubacteriales</taxon>
        <taxon>Desulfotomaculaceae</taxon>
        <taxon>Desulfotomaculum</taxon>
    </lineage>
</organism>
<dbReference type="EMBL" id="CP002736">
    <property type="protein sequence ID" value="AEF94857.1"/>
    <property type="molecule type" value="Genomic_DNA"/>
</dbReference>
<evidence type="ECO:0000256" key="11">
    <source>
        <dbReference type="SAM" id="Phobius"/>
    </source>
</evidence>
<keyword evidence="8" id="KW-0520">NAD</keyword>
<dbReference type="PANTHER" id="PTHR21363">
    <property type="entry name" value="PREPHENATE DEHYDROGENASE"/>
    <property type="match status" value="1"/>
</dbReference>
<dbReference type="Pfam" id="PF20463">
    <property type="entry name" value="PDH_C"/>
    <property type="match status" value="1"/>
</dbReference>
<dbReference type="STRING" id="868595.Desca_2018"/>
<dbReference type="eggNOG" id="COG0287">
    <property type="taxonomic scope" value="Bacteria"/>
</dbReference>
<dbReference type="InterPro" id="IPR046825">
    <property type="entry name" value="PDH_C"/>
</dbReference>
<dbReference type="FunFam" id="1.10.3660.10:FF:000003">
    <property type="entry name" value="Prephenate dehydrogenase"/>
    <property type="match status" value="1"/>
</dbReference>
<comment type="catalytic activity">
    <reaction evidence="10">
        <text>prephenate + NAD(+) = 3-(4-hydroxyphenyl)pyruvate + CO2 + NADH</text>
        <dbReference type="Rhea" id="RHEA:13869"/>
        <dbReference type="ChEBI" id="CHEBI:16526"/>
        <dbReference type="ChEBI" id="CHEBI:29934"/>
        <dbReference type="ChEBI" id="CHEBI:36242"/>
        <dbReference type="ChEBI" id="CHEBI:57540"/>
        <dbReference type="ChEBI" id="CHEBI:57945"/>
        <dbReference type="EC" id="1.3.1.12"/>
    </reaction>
</comment>
<evidence type="ECO:0000256" key="3">
    <source>
        <dbReference type="ARBA" id="ARBA00012068"/>
    </source>
</evidence>
<evidence type="ECO:0000256" key="9">
    <source>
        <dbReference type="ARBA" id="ARBA00023141"/>
    </source>
</evidence>
<dbReference type="Pfam" id="PF02153">
    <property type="entry name" value="PDH_N"/>
    <property type="match status" value="1"/>
</dbReference>
<dbReference type="FunFam" id="3.40.50.720:FF:000208">
    <property type="entry name" value="Prephenate dehydrogenase"/>
    <property type="match status" value="1"/>
</dbReference>
<dbReference type="InterPro" id="IPR008927">
    <property type="entry name" value="6-PGluconate_DH-like_C_sf"/>
</dbReference>
<comment type="similarity">
    <text evidence="2">Belongs to the prephenate/arogenate dehydrogenase family.</text>
</comment>
<evidence type="ECO:0000313" key="13">
    <source>
        <dbReference type="EMBL" id="AEF94857.1"/>
    </source>
</evidence>
<keyword evidence="11" id="KW-0812">Transmembrane</keyword>
<evidence type="ECO:0000256" key="7">
    <source>
        <dbReference type="ARBA" id="ARBA00023002"/>
    </source>
</evidence>
<dbReference type="KEGG" id="dca:Desca_2018"/>
<keyword evidence="14" id="KW-1185">Reference proteome</keyword>
<keyword evidence="9" id="KW-0057">Aromatic amino acid biosynthesis</keyword>
<reference evidence="13 14" key="1">
    <citation type="submission" date="2011-05" db="EMBL/GenBank/DDBJ databases">
        <title>Complete sequence of Desulfotomaculum carboxydivorans CO-1-SRB.</title>
        <authorList>
            <consortium name="US DOE Joint Genome Institute"/>
            <person name="Lucas S."/>
            <person name="Han J."/>
            <person name="Lapidus A."/>
            <person name="Cheng J.-F."/>
            <person name="Goodwin L."/>
            <person name="Pitluck S."/>
            <person name="Peters L."/>
            <person name="Mikhailova N."/>
            <person name="Lu M."/>
            <person name="Han C."/>
            <person name="Tapia R."/>
            <person name="Land M."/>
            <person name="Hauser L."/>
            <person name="Kyrpides N."/>
            <person name="Ivanova N."/>
            <person name="Pagani I."/>
            <person name="Stams A."/>
            <person name="Plugge C."/>
            <person name="Muyzer G."/>
            <person name="Kuever J."/>
            <person name="Parshina S."/>
            <person name="Ivanova A."/>
            <person name="Nazina T."/>
            <person name="Woyke T."/>
        </authorList>
    </citation>
    <scope>NUCLEOTIDE SEQUENCE [LARGE SCALE GENOMIC DNA]</scope>
    <source>
        <strain evidence="14">DSM 14880 / VKM B-2319 / CO-1-SRB</strain>
    </source>
</reference>
<evidence type="ECO:0000256" key="8">
    <source>
        <dbReference type="ARBA" id="ARBA00023027"/>
    </source>
</evidence>
<comment type="pathway">
    <text evidence="1">Amino-acid biosynthesis; L-tyrosine biosynthesis; (4-hydroxyphenyl)pyruvate from prephenate (NAD(+) route): step 1/1.</text>
</comment>
<dbReference type="SUPFAM" id="SSF51735">
    <property type="entry name" value="NAD(P)-binding Rossmann-fold domains"/>
    <property type="match status" value="1"/>
</dbReference>
<dbReference type="AlphaFoldDB" id="F6B985"/>
<evidence type="ECO:0000313" key="14">
    <source>
        <dbReference type="Proteomes" id="UP000009226"/>
    </source>
</evidence>
<dbReference type="Gene3D" id="3.40.50.720">
    <property type="entry name" value="NAD(P)-binding Rossmann-like Domain"/>
    <property type="match status" value="1"/>
</dbReference>
<dbReference type="PROSITE" id="PS51176">
    <property type="entry name" value="PDH_ADH"/>
    <property type="match status" value="1"/>
</dbReference>
<evidence type="ECO:0000256" key="2">
    <source>
        <dbReference type="ARBA" id="ARBA00007964"/>
    </source>
</evidence>
<evidence type="ECO:0000256" key="4">
    <source>
        <dbReference type="ARBA" id="ARBA00016891"/>
    </source>
</evidence>
<dbReference type="InterPro" id="IPR050812">
    <property type="entry name" value="Preph/Arog_dehydrog"/>
</dbReference>
<evidence type="ECO:0000256" key="10">
    <source>
        <dbReference type="ARBA" id="ARBA00049260"/>
    </source>
</evidence>
<proteinExistence type="inferred from homology"/>
<feature type="transmembrane region" description="Helical" evidence="11">
    <location>
        <begin position="12"/>
        <end position="32"/>
    </location>
</feature>
<dbReference type="InterPro" id="IPR046826">
    <property type="entry name" value="PDH_N"/>
</dbReference>
<evidence type="ECO:0000259" key="12">
    <source>
        <dbReference type="PROSITE" id="PS51176"/>
    </source>
</evidence>
<dbReference type="Gene3D" id="1.10.3660.10">
    <property type="entry name" value="6-phosphogluconate dehydrogenase C-terminal like domain"/>
    <property type="match status" value="1"/>
</dbReference>
<evidence type="ECO:0000256" key="6">
    <source>
        <dbReference type="ARBA" id="ARBA00022605"/>
    </source>
</evidence>
<keyword evidence="5" id="KW-0827">Tyrosine biosynthesis</keyword>
<sequence>MKVKRNWEALLLFKKVVIAGVGLIGGSLGLALTERRLAAEVVGVDPNRDNLNLAVTMGAVHRAASLVEALPAADLFILATPVGVTLGVLEMAVPFLTPGTIITDVGSVKGRLVERAEKMLPAGVHFIGGHPMAGLEVSGVAGARGDLFQGASYILTPTKNFDPVALQKLKRLVKEMGAHPVELAAEQHDRLVAMISHLPHLLAATLVNTVAAEPSSDMLLQLAAGGFRDTTRIAAANANMWRDILLTNRDMVLKAVRQFRRQLAEMELAINNFDQTALVAVLERAREVRMSLAENRTYLNER</sequence>
<dbReference type="EC" id="1.3.1.12" evidence="3"/>
<keyword evidence="7 13" id="KW-0560">Oxidoreductase</keyword>
<name>F6B985_DESCC</name>
<protein>
    <recommendedName>
        <fullName evidence="4">Prephenate dehydrogenase</fullName>
        <ecNumber evidence="3">1.3.1.12</ecNumber>
    </recommendedName>
</protein>
<dbReference type="SUPFAM" id="SSF48179">
    <property type="entry name" value="6-phosphogluconate dehydrogenase C-terminal domain-like"/>
    <property type="match status" value="1"/>
</dbReference>
<keyword evidence="6" id="KW-0028">Amino-acid biosynthesis</keyword>
<feature type="domain" description="Prephenate/arogenate dehydrogenase" evidence="12">
    <location>
        <begin position="14"/>
        <end position="300"/>
    </location>
</feature>
<dbReference type="InterPro" id="IPR036291">
    <property type="entry name" value="NAD(P)-bd_dom_sf"/>
</dbReference>
<dbReference type="PANTHER" id="PTHR21363:SF0">
    <property type="entry name" value="PREPHENATE DEHYDROGENASE [NADP(+)]"/>
    <property type="match status" value="1"/>
</dbReference>
<evidence type="ECO:0000256" key="1">
    <source>
        <dbReference type="ARBA" id="ARBA00005067"/>
    </source>
</evidence>
<keyword evidence="11" id="KW-0472">Membrane</keyword>
<dbReference type="Proteomes" id="UP000009226">
    <property type="component" value="Chromosome"/>
</dbReference>
<dbReference type="GO" id="GO:0070403">
    <property type="term" value="F:NAD+ binding"/>
    <property type="evidence" value="ECO:0007669"/>
    <property type="project" value="InterPro"/>
</dbReference>
<dbReference type="GO" id="GO:0006571">
    <property type="term" value="P:tyrosine biosynthetic process"/>
    <property type="evidence" value="ECO:0007669"/>
    <property type="project" value="UniProtKB-KW"/>
</dbReference>
<dbReference type="GO" id="GO:0004665">
    <property type="term" value="F:prephenate dehydrogenase (NADP+) activity"/>
    <property type="evidence" value="ECO:0007669"/>
    <property type="project" value="InterPro"/>
</dbReference>
<keyword evidence="11" id="KW-1133">Transmembrane helix</keyword>
<dbReference type="HOGENOM" id="CLU_055968_0_0_9"/>
<evidence type="ECO:0000256" key="5">
    <source>
        <dbReference type="ARBA" id="ARBA00022498"/>
    </source>
</evidence>
<dbReference type="InterPro" id="IPR003099">
    <property type="entry name" value="Prephen_DH"/>
</dbReference>
<dbReference type="GO" id="GO:0008977">
    <property type="term" value="F:prephenate dehydrogenase (NAD+) activity"/>
    <property type="evidence" value="ECO:0007669"/>
    <property type="project" value="UniProtKB-EC"/>
</dbReference>